<dbReference type="AlphaFoldDB" id="A0A075NZA6"/>
<evidence type="ECO:0000313" key="4">
    <source>
        <dbReference type="Proteomes" id="UP000056090"/>
    </source>
</evidence>
<feature type="chain" id="PRO_5001708750" description="Fibrobacter succinogenes major paralogous domain-containing protein" evidence="1">
    <location>
        <begin position="23"/>
        <end position="232"/>
    </location>
</feature>
<name>A0A075NZA6_9ALTE</name>
<keyword evidence="4" id="KW-1185">Reference proteome</keyword>
<reference evidence="3 4" key="1">
    <citation type="submission" date="2014-06" db="EMBL/GenBank/DDBJ databases">
        <title>Genomes of Alteromonas australica, a world apart.</title>
        <authorList>
            <person name="Gonzaga A."/>
            <person name="Lopez-Perez M."/>
            <person name="Rodriguez-Valera F."/>
        </authorList>
    </citation>
    <scope>NUCLEOTIDE SEQUENCE [LARGE SCALE GENOMIC DNA]</scope>
    <source>
        <strain evidence="3 4">H 17</strain>
    </source>
</reference>
<gene>
    <name evidence="3" type="ORF">EP13_03990</name>
</gene>
<keyword evidence="1" id="KW-0732">Signal</keyword>
<proteinExistence type="predicted"/>
<dbReference type="InterPro" id="IPR011871">
    <property type="entry name" value="Fib_succ_major"/>
</dbReference>
<dbReference type="eggNOG" id="COG1680">
    <property type="taxonomic scope" value="Bacteria"/>
</dbReference>
<evidence type="ECO:0000256" key="1">
    <source>
        <dbReference type="SAM" id="SignalP"/>
    </source>
</evidence>
<dbReference type="EMBL" id="CP008849">
    <property type="protein sequence ID" value="AIF97925.1"/>
    <property type="molecule type" value="Genomic_DNA"/>
</dbReference>
<sequence length="232" mass="26371">MKILAFFLGIVMVNLAALPANNANPDKSGESTSVQDVDGNLYQTVTLGGQTWLSENLRTTRFQDLSPVTSGFIPKDDEKNLATYGRLYSWVDVADERKLCPEGFRVATDDDWKELERHIGVAVEELHREGWRGDNDVAITLKAQQPDSWLKRFDKTKINAHQFNARPAGVKVGNWYLTQGVYTEFWTSSSASEKEAFARTLAYAWWNSHKGEIRRAKLNKNYMFSVRCVKEA</sequence>
<dbReference type="Pfam" id="PF09603">
    <property type="entry name" value="Fib_succ_major"/>
    <property type="match status" value="1"/>
</dbReference>
<dbReference type="KEGG" id="aal:EP13_03990"/>
<dbReference type="NCBIfam" id="TIGR02145">
    <property type="entry name" value="Fib_succ_major"/>
    <property type="match status" value="1"/>
</dbReference>
<evidence type="ECO:0000259" key="2">
    <source>
        <dbReference type="Pfam" id="PF09603"/>
    </source>
</evidence>
<protein>
    <recommendedName>
        <fullName evidence="2">Fibrobacter succinogenes major paralogous domain-containing protein</fullName>
    </recommendedName>
</protein>
<feature type="signal peptide" evidence="1">
    <location>
        <begin position="1"/>
        <end position="22"/>
    </location>
</feature>
<dbReference type="Proteomes" id="UP000056090">
    <property type="component" value="Chromosome"/>
</dbReference>
<evidence type="ECO:0000313" key="3">
    <source>
        <dbReference type="EMBL" id="AIF97925.1"/>
    </source>
</evidence>
<organism evidence="3 4">
    <name type="scientific">Alteromonas australica</name>
    <dbReference type="NCBI Taxonomy" id="589873"/>
    <lineage>
        <taxon>Bacteria</taxon>
        <taxon>Pseudomonadati</taxon>
        <taxon>Pseudomonadota</taxon>
        <taxon>Gammaproteobacteria</taxon>
        <taxon>Alteromonadales</taxon>
        <taxon>Alteromonadaceae</taxon>
        <taxon>Alteromonas/Salinimonas group</taxon>
        <taxon>Alteromonas</taxon>
    </lineage>
</organism>
<feature type="domain" description="Fibrobacter succinogenes major paralogous" evidence="2">
    <location>
        <begin position="45"/>
        <end position="230"/>
    </location>
</feature>
<accession>A0A075NZA6</accession>